<keyword evidence="4" id="KW-1185">Reference proteome</keyword>
<dbReference type="PANTHER" id="PTHR44169:SF6">
    <property type="entry name" value="NADPH-DEPENDENT 1-ACYLDIHYDROXYACETONE PHOSPHATE REDUCTASE"/>
    <property type="match status" value="1"/>
</dbReference>
<dbReference type="GO" id="GO:0016491">
    <property type="term" value="F:oxidoreductase activity"/>
    <property type="evidence" value="ECO:0007669"/>
    <property type="project" value="UniProtKB-KW"/>
</dbReference>
<dbReference type="PANTHER" id="PTHR44169">
    <property type="entry name" value="NADPH-DEPENDENT 1-ACYLDIHYDROXYACETONE PHOSPHATE REDUCTASE"/>
    <property type="match status" value="1"/>
</dbReference>
<evidence type="ECO:0000313" key="4">
    <source>
        <dbReference type="Proteomes" id="UP000256486"/>
    </source>
</evidence>
<sequence>MNISGNTIFLPGGTSGIGLGLAQRFAAAGNTVIVGGRRRELLDQITRDNPGIEGVYIDTADAQSIVDVSAEVQRRWPATNVLIAMAGIMRPENLHSADFLAAAEATVTTNLLGPLRLIAAFGSFLAGQQDAAIMTVSSGLAFTPLAHTPTYNATKAAIHSFTEILRLQLADTSVQVIELVPPAVQTELQGSASATNPHAMPLDAFLTEVMGLLESQPEAHEILVENVKPLRFAAVNGTYDQVVGMLAASR</sequence>
<evidence type="ECO:0000313" key="3">
    <source>
        <dbReference type="EMBL" id="RFA09899.1"/>
    </source>
</evidence>
<dbReference type="InterPro" id="IPR002347">
    <property type="entry name" value="SDR_fam"/>
</dbReference>
<dbReference type="Proteomes" id="UP000256486">
    <property type="component" value="Unassembled WGS sequence"/>
</dbReference>
<comment type="similarity">
    <text evidence="1">Belongs to the short-chain dehydrogenases/reductases (SDR) family.</text>
</comment>
<dbReference type="OrthoDB" id="9810734at2"/>
<proteinExistence type="inferred from homology"/>
<dbReference type="EMBL" id="NBWZ01000001">
    <property type="protein sequence ID" value="RFA09899.1"/>
    <property type="molecule type" value="Genomic_DNA"/>
</dbReference>
<keyword evidence="2" id="KW-0560">Oxidoreductase</keyword>
<dbReference type="SUPFAM" id="SSF51735">
    <property type="entry name" value="NAD(P)-binding Rossmann-fold domains"/>
    <property type="match status" value="1"/>
</dbReference>
<dbReference type="Gene3D" id="3.40.50.720">
    <property type="entry name" value="NAD(P)-binding Rossmann-like Domain"/>
    <property type="match status" value="1"/>
</dbReference>
<dbReference type="InterPro" id="IPR036291">
    <property type="entry name" value="NAD(P)-bd_dom_sf"/>
</dbReference>
<dbReference type="PRINTS" id="PR00081">
    <property type="entry name" value="GDHRDH"/>
</dbReference>
<comment type="caution">
    <text evidence="3">The sequence shown here is derived from an EMBL/GenBank/DDBJ whole genome shotgun (WGS) entry which is preliminary data.</text>
</comment>
<evidence type="ECO:0000256" key="1">
    <source>
        <dbReference type="ARBA" id="ARBA00006484"/>
    </source>
</evidence>
<protein>
    <submittedName>
        <fullName evidence="3">Oxidoreductase</fullName>
    </submittedName>
</protein>
<evidence type="ECO:0000256" key="2">
    <source>
        <dbReference type="ARBA" id="ARBA00023002"/>
    </source>
</evidence>
<gene>
    <name evidence="3" type="ORF">B7R54_12315</name>
</gene>
<dbReference type="PROSITE" id="PS00061">
    <property type="entry name" value="ADH_SHORT"/>
    <property type="match status" value="1"/>
</dbReference>
<dbReference type="RefSeq" id="WP_116415299.1">
    <property type="nucleotide sequence ID" value="NZ_NBWZ01000001.1"/>
</dbReference>
<dbReference type="InterPro" id="IPR020904">
    <property type="entry name" value="Sc_DH/Rdtase_CS"/>
</dbReference>
<accession>A0A3E0VJR2</accession>
<dbReference type="Pfam" id="PF00106">
    <property type="entry name" value="adh_short"/>
    <property type="match status" value="1"/>
</dbReference>
<organism evidence="3 4">
    <name type="scientific">Subtercola boreus</name>
    <dbReference type="NCBI Taxonomy" id="120213"/>
    <lineage>
        <taxon>Bacteria</taxon>
        <taxon>Bacillati</taxon>
        <taxon>Actinomycetota</taxon>
        <taxon>Actinomycetes</taxon>
        <taxon>Micrococcales</taxon>
        <taxon>Microbacteriaceae</taxon>
        <taxon>Subtercola</taxon>
    </lineage>
</organism>
<name>A0A3E0VJR2_9MICO</name>
<dbReference type="AlphaFoldDB" id="A0A3E0VJR2"/>
<reference evidence="3 4" key="1">
    <citation type="submission" date="2017-04" db="EMBL/GenBank/DDBJ databases">
        <title>Comparative genome analysis of Subtercola boreus.</title>
        <authorList>
            <person name="Cho Y.-J."/>
            <person name="Cho A."/>
            <person name="Kim O.-S."/>
            <person name="Lee J.-I."/>
        </authorList>
    </citation>
    <scope>NUCLEOTIDE SEQUENCE [LARGE SCALE GENOMIC DNA]</scope>
    <source>
        <strain evidence="3 4">K300</strain>
    </source>
</reference>